<name>A0ABP9HEP3_9ACTN</name>
<dbReference type="CDD" id="cd04301">
    <property type="entry name" value="NAT_SF"/>
    <property type="match status" value="1"/>
</dbReference>
<sequence length="168" mass="18164">MTHRTAEHAFQIRPYRPEDADGAVEVWARASEIAHAFLGDPAGPERERKIREIYLVHADNWVAETADGRVAGLLGMLGSEIGGLFVHPDAQGMGIGRALVAFAAARHRSVTLDVYEENGKARAFYAHLGFTEKSRGHEDDEDSGHLVITLRLTGAPRAAGSAPVDAEV</sequence>
<keyword evidence="1" id="KW-0808">Transferase</keyword>
<comment type="caution">
    <text evidence="4">The sequence shown here is derived from an EMBL/GenBank/DDBJ whole genome shotgun (WGS) entry which is preliminary data.</text>
</comment>
<keyword evidence="2" id="KW-0012">Acyltransferase</keyword>
<dbReference type="RefSeq" id="WP_345676736.1">
    <property type="nucleotide sequence ID" value="NZ_BAABHS010000012.1"/>
</dbReference>
<dbReference type="Proteomes" id="UP001500466">
    <property type="component" value="Unassembled WGS sequence"/>
</dbReference>
<dbReference type="Pfam" id="PF13508">
    <property type="entry name" value="Acetyltransf_7"/>
    <property type="match status" value="1"/>
</dbReference>
<dbReference type="PROSITE" id="PS51186">
    <property type="entry name" value="GNAT"/>
    <property type="match status" value="1"/>
</dbReference>
<dbReference type="InterPro" id="IPR000182">
    <property type="entry name" value="GNAT_dom"/>
</dbReference>
<dbReference type="PANTHER" id="PTHR43800:SF1">
    <property type="entry name" value="PEPTIDYL-LYSINE N-ACETYLTRANSFERASE YJAB"/>
    <property type="match status" value="1"/>
</dbReference>
<protein>
    <submittedName>
        <fullName evidence="4">GNAT family N-acetyltransferase</fullName>
    </submittedName>
</protein>
<dbReference type="EMBL" id="BAABHS010000012">
    <property type="protein sequence ID" value="GAA4969278.1"/>
    <property type="molecule type" value="Genomic_DNA"/>
</dbReference>
<proteinExistence type="predicted"/>
<reference evidence="5" key="1">
    <citation type="journal article" date="2019" name="Int. J. Syst. Evol. Microbiol.">
        <title>The Global Catalogue of Microorganisms (GCM) 10K type strain sequencing project: providing services to taxonomists for standard genome sequencing and annotation.</title>
        <authorList>
            <consortium name="The Broad Institute Genomics Platform"/>
            <consortium name="The Broad Institute Genome Sequencing Center for Infectious Disease"/>
            <person name="Wu L."/>
            <person name="Ma J."/>
        </authorList>
    </citation>
    <scope>NUCLEOTIDE SEQUENCE [LARGE SCALE GENOMIC DNA]</scope>
    <source>
        <strain evidence="5">JCM 17986</strain>
    </source>
</reference>
<gene>
    <name evidence="4" type="ORF">GCM10023205_38160</name>
</gene>
<organism evidence="4 5">
    <name type="scientific">Yinghuangia aomiensis</name>
    <dbReference type="NCBI Taxonomy" id="676205"/>
    <lineage>
        <taxon>Bacteria</taxon>
        <taxon>Bacillati</taxon>
        <taxon>Actinomycetota</taxon>
        <taxon>Actinomycetes</taxon>
        <taxon>Kitasatosporales</taxon>
        <taxon>Streptomycetaceae</taxon>
        <taxon>Yinghuangia</taxon>
    </lineage>
</organism>
<dbReference type="PANTHER" id="PTHR43800">
    <property type="entry name" value="PEPTIDYL-LYSINE N-ACETYLTRANSFERASE YJAB"/>
    <property type="match status" value="1"/>
</dbReference>
<evidence type="ECO:0000313" key="5">
    <source>
        <dbReference type="Proteomes" id="UP001500466"/>
    </source>
</evidence>
<evidence type="ECO:0000313" key="4">
    <source>
        <dbReference type="EMBL" id="GAA4969278.1"/>
    </source>
</evidence>
<dbReference type="Gene3D" id="3.40.630.30">
    <property type="match status" value="1"/>
</dbReference>
<keyword evidence="5" id="KW-1185">Reference proteome</keyword>
<accession>A0ABP9HEP3</accession>
<dbReference type="InterPro" id="IPR016181">
    <property type="entry name" value="Acyl_CoA_acyltransferase"/>
</dbReference>
<feature type="domain" description="N-acetyltransferase" evidence="3">
    <location>
        <begin position="10"/>
        <end position="153"/>
    </location>
</feature>
<evidence type="ECO:0000256" key="2">
    <source>
        <dbReference type="ARBA" id="ARBA00023315"/>
    </source>
</evidence>
<dbReference type="SUPFAM" id="SSF55729">
    <property type="entry name" value="Acyl-CoA N-acyltransferases (Nat)"/>
    <property type="match status" value="1"/>
</dbReference>
<evidence type="ECO:0000256" key="1">
    <source>
        <dbReference type="ARBA" id="ARBA00022679"/>
    </source>
</evidence>
<evidence type="ECO:0000259" key="3">
    <source>
        <dbReference type="PROSITE" id="PS51186"/>
    </source>
</evidence>